<accession>A0AAT9HUI9</accession>
<reference evidence="2" key="1">
    <citation type="submission" date="2024-06" db="EMBL/GenBank/DDBJ databases">
        <authorList>
            <consortium name="consrtm"/>
            <person name="Uemura M."/>
            <person name="Terahara T."/>
        </authorList>
    </citation>
    <scope>NUCLEOTIDE SEQUENCE</scope>
    <source>
        <strain evidence="2">KM77-8</strain>
    </source>
</reference>
<organism evidence="2">
    <name type="scientific">Streptomyces haneummycinicus</name>
    <dbReference type="NCBI Taxonomy" id="3074435"/>
    <lineage>
        <taxon>Bacteria</taxon>
        <taxon>Bacillati</taxon>
        <taxon>Actinomycetota</taxon>
        <taxon>Actinomycetes</taxon>
        <taxon>Kitasatosporales</taxon>
        <taxon>Streptomycetaceae</taxon>
        <taxon>Streptomyces</taxon>
    </lineage>
</organism>
<evidence type="ECO:0000313" key="2">
    <source>
        <dbReference type="EMBL" id="BFO21160.1"/>
    </source>
</evidence>
<reference evidence="2" key="2">
    <citation type="submission" date="2024-07" db="EMBL/GenBank/DDBJ databases">
        <title>Streptomyces haneummycinica sp. nov., a new antibiotic-producing actinobacterium isolated from marine sediment.</title>
        <authorList>
            <person name="Uemura M."/>
            <person name="Hamada M."/>
            <person name="Hirano S."/>
            <person name="Kobayashi K."/>
            <person name="Ohshiro T."/>
            <person name="Kobayashi T."/>
            <person name="Terahara T."/>
        </authorList>
    </citation>
    <scope>NUCLEOTIDE SEQUENCE</scope>
    <source>
        <strain evidence="2">KM77-8</strain>
    </source>
</reference>
<protein>
    <submittedName>
        <fullName evidence="2">Uncharacterized protein</fullName>
    </submittedName>
</protein>
<gene>
    <name evidence="2" type="ORF">SHKM778_75480</name>
</gene>
<name>A0AAT9HUI9_9ACTN</name>
<evidence type="ECO:0000256" key="1">
    <source>
        <dbReference type="SAM" id="MobiDB-lite"/>
    </source>
</evidence>
<feature type="region of interest" description="Disordered" evidence="1">
    <location>
        <begin position="1"/>
        <end position="20"/>
    </location>
</feature>
<sequence>MVENPIGEPPGSLTPAPVKGRAGAMDTMRFELTRAEFERGRLLRRATYAWSGALPGVGEVRLTCPRESWHSGRSRPPG</sequence>
<dbReference type="EMBL" id="AP035768">
    <property type="protein sequence ID" value="BFO21160.1"/>
    <property type="molecule type" value="Genomic_DNA"/>
</dbReference>
<proteinExistence type="predicted"/>
<dbReference type="AlphaFoldDB" id="A0AAT9HUI9"/>